<comment type="caution">
    <text evidence="1">The sequence shown here is derived from an EMBL/GenBank/DDBJ whole genome shotgun (WGS) entry which is preliminary data.</text>
</comment>
<proteinExistence type="predicted"/>
<protein>
    <submittedName>
        <fullName evidence="1">SMI1/KNR4 family protein</fullName>
    </submittedName>
</protein>
<organism evidence="1 2">
    <name type="scientific">Chryseobacterium kimseyorum</name>
    <dbReference type="NCBI Taxonomy" id="2984028"/>
    <lineage>
        <taxon>Bacteria</taxon>
        <taxon>Pseudomonadati</taxon>
        <taxon>Bacteroidota</taxon>
        <taxon>Flavobacteriia</taxon>
        <taxon>Flavobacteriales</taxon>
        <taxon>Weeksellaceae</taxon>
        <taxon>Chryseobacterium group</taxon>
        <taxon>Chryseobacterium</taxon>
    </lineage>
</organism>
<reference evidence="1" key="1">
    <citation type="submission" date="2022-10" db="EMBL/GenBank/DDBJ databases">
        <title>Chryseobacterium babae sp. nov. isolated from the gut of the beetle Oryctes rhinoceros, and Chryseobacterium kimseyorum sp. nov., isolated from a stick insect rearing cage.</title>
        <authorList>
            <person name="Shelomi M."/>
            <person name="Han C.-J."/>
            <person name="Chen W.-M."/>
            <person name="Chen H.-K."/>
            <person name="Liaw S.-J."/>
            <person name="Muhle E."/>
            <person name="Clermont D."/>
        </authorList>
    </citation>
    <scope>NUCLEOTIDE SEQUENCE</scope>
    <source>
        <strain evidence="1">09-1422</strain>
    </source>
</reference>
<sequence>MEFEQTEQQTTGFEISELEKTNEINLPKDFVQHYLNYNGGYQQYEYVKGVKSFKKDFVKLLFRLFINYRTDSPNNCSNAYIIEKLFTVRSFYSLRLISVEWQQ</sequence>
<dbReference type="Proteomes" id="UP001163731">
    <property type="component" value="Unassembled WGS sequence"/>
</dbReference>
<dbReference type="EMBL" id="JAPDHW010000001">
    <property type="protein sequence ID" value="MCW3167038.1"/>
    <property type="molecule type" value="Genomic_DNA"/>
</dbReference>
<evidence type="ECO:0000313" key="1">
    <source>
        <dbReference type="EMBL" id="MCW3167038.1"/>
    </source>
</evidence>
<evidence type="ECO:0000313" key="2">
    <source>
        <dbReference type="Proteomes" id="UP001163731"/>
    </source>
</evidence>
<dbReference type="Pfam" id="PF14568">
    <property type="entry name" value="SUKH_6"/>
    <property type="match status" value="1"/>
</dbReference>
<keyword evidence="2" id="KW-1185">Reference proteome</keyword>
<accession>A0ABT3HTC1</accession>
<dbReference type="InterPro" id="IPR037883">
    <property type="entry name" value="Knr4/Smi1-like_sf"/>
</dbReference>
<name>A0ABT3HTC1_9FLAO</name>
<dbReference type="RefSeq" id="WP_264748335.1">
    <property type="nucleotide sequence ID" value="NZ_JAPDHW010000001.1"/>
</dbReference>
<dbReference type="SUPFAM" id="SSF160631">
    <property type="entry name" value="SMI1/KNR4-like"/>
    <property type="match status" value="1"/>
</dbReference>
<gene>
    <name evidence="1" type="ORF">OMO38_00730</name>
</gene>
<dbReference type="Gene3D" id="3.40.1580.10">
    <property type="entry name" value="SMI1/KNR4-like"/>
    <property type="match status" value="1"/>
</dbReference>